<evidence type="ECO:0008006" key="3">
    <source>
        <dbReference type="Google" id="ProtNLM"/>
    </source>
</evidence>
<accession>A0A9X3ZLZ2</accession>
<dbReference type="AlphaFoldDB" id="A0A9X3ZLZ2"/>
<evidence type="ECO:0000313" key="1">
    <source>
        <dbReference type="EMBL" id="MDA5624154.1"/>
    </source>
</evidence>
<organism evidence="1 2">
    <name type="scientific">Pasteurella multocida</name>
    <dbReference type="NCBI Taxonomy" id="747"/>
    <lineage>
        <taxon>Bacteria</taxon>
        <taxon>Pseudomonadati</taxon>
        <taxon>Pseudomonadota</taxon>
        <taxon>Gammaproteobacteria</taxon>
        <taxon>Pasteurellales</taxon>
        <taxon>Pasteurellaceae</taxon>
        <taxon>Pasteurella</taxon>
    </lineage>
</organism>
<evidence type="ECO:0000313" key="2">
    <source>
        <dbReference type="Proteomes" id="UP001145481"/>
    </source>
</evidence>
<gene>
    <name evidence="1" type="ORF">NM948_11520</name>
</gene>
<dbReference type="EMBL" id="JANJHC010000036">
    <property type="protein sequence ID" value="MDA5624154.1"/>
    <property type="molecule type" value="Genomic_DNA"/>
</dbReference>
<protein>
    <recommendedName>
        <fullName evidence="3">Lipoprotein</fullName>
    </recommendedName>
</protein>
<reference evidence="1" key="1">
    <citation type="submission" date="2022-07" db="EMBL/GenBank/DDBJ databases">
        <title>Genome-based characterization of novel serogroup A variants of Pasteurella multocida.</title>
        <authorList>
            <person name="Prajapati A."/>
            <person name="Yogisharadhya R."/>
            <person name="Mohanty N."/>
            <person name="Chanda M."/>
            <person name="Mendem S.K."/>
            <person name="Siddaramappa S."/>
            <person name="Shivachandra S.B."/>
        </authorList>
    </citation>
    <scope>NUCLEOTIDE SEQUENCE</scope>
    <source>
        <strain evidence="1">NIVEDIPm19</strain>
    </source>
</reference>
<dbReference type="PROSITE" id="PS51257">
    <property type="entry name" value="PROKAR_LIPOPROTEIN"/>
    <property type="match status" value="1"/>
</dbReference>
<name>A0A9X3ZLZ2_PASMD</name>
<sequence length="66" mass="7521">MLRVIFVFLGLYFALTGCSVERGISSYSRTEEYIVDLRTKAKYSPEQFVAKIADADYVILGEEYLA</sequence>
<dbReference type="RefSeq" id="WP_151248841.1">
    <property type="nucleotide sequence ID" value="NZ_JADMLJ010000002.1"/>
</dbReference>
<dbReference type="Proteomes" id="UP001145481">
    <property type="component" value="Unassembled WGS sequence"/>
</dbReference>
<proteinExistence type="predicted"/>
<comment type="caution">
    <text evidence="1">The sequence shown here is derived from an EMBL/GenBank/DDBJ whole genome shotgun (WGS) entry which is preliminary data.</text>
</comment>